<dbReference type="SMART" id="SM00342">
    <property type="entry name" value="HTH_ARAC"/>
    <property type="match status" value="1"/>
</dbReference>
<dbReference type="OrthoDB" id="282744at2"/>
<dbReference type="InterPro" id="IPR050204">
    <property type="entry name" value="AraC_XylS_family_regulators"/>
</dbReference>
<evidence type="ECO:0000256" key="1">
    <source>
        <dbReference type="ARBA" id="ARBA00023015"/>
    </source>
</evidence>
<evidence type="ECO:0000256" key="3">
    <source>
        <dbReference type="ARBA" id="ARBA00023163"/>
    </source>
</evidence>
<dbReference type="AlphaFoldDB" id="A0A4R6X8U2"/>
<evidence type="ECO:0000313" key="6">
    <source>
        <dbReference type="Proteomes" id="UP000295729"/>
    </source>
</evidence>
<evidence type="ECO:0000313" key="5">
    <source>
        <dbReference type="EMBL" id="TDR15545.1"/>
    </source>
</evidence>
<comment type="caution">
    <text evidence="5">The sequence shown here is derived from an EMBL/GenBank/DDBJ whole genome shotgun (WGS) entry which is preliminary data.</text>
</comment>
<accession>A0A4R6X8U2</accession>
<evidence type="ECO:0000256" key="2">
    <source>
        <dbReference type="ARBA" id="ARBA00023125"/>
    </source>
</evidence>
<dbReference type="GO" id="GO:0003700">
    <property type="term" value="F:DNA-binding transcription factor activity"/>
    <property type="evidence" value="ECO:0007669"/>
    <property type="project" value="InterPro"/>
</dbReference>
<keyword evidence="2" id="KW-0238">DNA-binding</keyword>
<gene>
    <name evidence="5" type="ORF">C8D85_0917</name>
</gene>
<dbReference type="SUPFAM" id="SSF46689">
    <property type="entry name" value="Homeodomain-like"/>
    <property type="match status" value="2"/>
</dbReference>
<dbReference type="GO" id="GO:0043565">
    <property type="term" value="F:sequence-specific DNA binding"/>
    <property type="evidence" value="ECO:0007669"/>
    <property type="project" value="InterPro"/>
</dbReference>
<reference evidence="5 6" key="1">
    <citation type="submission" date="2019-03" db="EMBL/GenBank/DDBJ databases">
        <title>Genomic Encyclopedia of Type Strains, Phase IV (KMG-IV): sequencing the most valuable type-strain genomes for metagenomic binning, comparative biology and taxonomic classification.</title>
        <authorList>
            <person name="Goeker M."/>
        </authorList>
    </citation>
    <scope>NUCLEOTIDE SEQUENCE [LARGE SCALE GENOMIC DNA]</scope>
    <source>
        <strain evidence="5 6">DSM 5604</strain>
    </source>
</reference>
<dbReference type="Gene3D" id="1.10.10.60">
    <property type="entry name" value="Homeodomain-like"/>
    <property type="match status" value="2"/>
</dbReference>
<protein>
    <submittedName>
        <fullName evidence="5">Helix-turn-helix protein</fullName>
    </submittedName>
</protein>
<dbReference type="InterPro" id="IPR018060">
    <property type="entry name" value="HTH_AraC"/>
</dbReference>
<sequence length="247" mass="28370">MQIRDVLLPNHCHAHSHDFHQIIFHVNDEALFDISGIRETMNAQRGCIIPTTEKHCYKGLGDSRQVIIDLPILAFHTRVDSLFDSPCYFEADRNLVQLVRCIQSEESYFNHFPEAYLNISMGLMASLYCRIVGEKPDTKFYNRLNIPNIESFVEHHLADKISVAQLADMNHMSRGHFNELFIKQTGVSPYQFILKKRLEVAHELIVTTRKPLSLIAEQVGFSSQSALTHAFAKHFGYAPRQLRQVSC</sequence>
<proteinExistence type="predicted"/>
<dbReference type="EMBL" id="SNZA01000001">
    <property type="protein sequence ID" value="TDR15545.1"/>
    <property type="molecule type" value="Genomic_DNA"/>
</dbReference>
<dbReference type="PROSITE" id="PS01124">
    <property type="entry name" value="HTH_ARAC_FAMILY_2"/>
    <property type="match status" value="1"/>
</dbReference>
<dbReference type="InterPro" id="IPR009057">
    <property type="entry name" value="Homeodomain-like_sf"/>
</dbReference>
<dbReference type="Proteomes" id="UP000295729">
    <property type="component" value="Unassembled WGS sequence"/>
</dbReference>
<dbReference type="RefSeq" id="WP_133560152.1">
    <property type="nucleotide sequence ID" value="NZ_SNZA01000001.1"/>
</dbReference>
<evidence type="ECO:0000259" key="4">
    <source>
        <dbReference type="PROSITE" id="PS01124"/>
    </source>
</evidence>
<organism evidence="5 6">
    <name type="scientific">Marinomonas communis</name>
    <dbReference type="NCBI Taxonomy" id="28254"/>
    <lineage>
        <taxon>Bacteria</taxon>
        <taxon>Pseudomonadati</taxon>
        <taxon>Pseudomonadota</taxon>
        <taxon>Gammaproteobacteria</taxon>
        <taxon>Oceanospirillales</taxon>
        <taxon>Oceanospirillaceae</taxon>
        <taxon>Marinomonas</taxon>
    </lineage>
</organism>
<keyword evidence="3" id="KW-0804">Transcription</keyword>
<dbReference type="PANTHER" id="PTHR46796:SF10">
    <property type="entry name" value="TRANSCRIPTIONAL ACTIVATOR FEAR"/>
    <property type="match status" value="1"/>
</dbReference>
<feature type="domain" description="HTH araC/xylS-type" evidence="4">
    <location>
        <begin position="147"/>
        <end position="245"/>
    </location>
</feature>
<keyword evidence="6" id="KW-1185">Reference proteome</keyword>
<keyword evidence="1" id="KW-0805">Transcription regulation</keyword>
<dbReference type="Pfam" id="PF12833">
    <property type="entry name" value="HTH_18"/>
    <property type="match status" value="1"/>
</dbReference>
<dbReference type="PANTHER" id="PTHR46796">
    <property type="entry name" value="HTH-TYPE TRANSCRIPTIONAL ACTIVATOR RHAS-RELATED"/>
    <property type="match status" value="1"/>
</dbReference>
<name>A0A4R6X8U2_9GAMM</name>